<evidence type="ECO:0000259" key="1">
    <source>
        <dbReference type="PROSITE" id="PS51201"/>
    </source>
</evidence>
<gene>
    <name evidence="3" type="ORF">F4V44_18565</name>
</gene>
<evidence type="ECO:0000259" key="2">
    <source>
        <dbReference type="PROSITE" id="PS51202"/>
    </source>
</evidence>
<dbReference type="Pfam" id="PF02254">
    <property type="entry name" value="TrkA_N"/>
    <property type="match status" value="1"/>
</dbReference>
<evidence type="ECO:0000313" key="4">
    <source>
        <dbReference type="Proteomes" id="UP000326671"/>
    </source>
</evidence>
<organism evidence="3 4">
    <name type="scientific">Niallia endozanthoxylica</name>
    <dbReference type="NCBI Taxonomy" id="2036016"/>
    <lineage>
        <taxon>Bacteria</taxon>
        <taxon>Bacillati</taxon>
        <taxon>Bacillota</taxon>
        <taxon>Bacilli</taxon>
        <taxon>Bacillales</taxon>
        <taxon>Bacillaceae</taxon>
        <taxon>Niallia</taxon>
    </lineage>
</organism>
<dbReference type="EMBL" id="VYKL01000028">
    <property type="protein sequence ID" value="KAA9021131.1"/>
    <property type="molecule type" value="Genomic_DNA"/>
</dbReference>
<evidence type="ECO:0000313" key="3">
    <source>
        <dbReference type="EMBL" id="KAA9021131.1"/>
    </source>
</evidence>
<dbReference type="Proteomes" id="UP000326671">
    <property type="component" value="Unassembled WGS sequence"/>
</dbReference>
<feature type="domain" description="RCK C-terminal" evidence="2">
    <location>
        <begin position="135"/>
        <end position="218"/>
    </location>
</feature>
<sequence>MKKSFVVFGLGRFGGTLVKEFAKLGIEVIAVDIDETKVSRYAEFVTHAVVANELDESSLRKIGIRNVDHAIVSFGDDMKSSVLTCLLLKEMGVPIVWAKAHDDYHAKVLEKIGVDRVIHPERDMAIRIAHHIASQKIIDYIELSKEYSIAEVIASEKLHNKTLIELDIRARFGCTIVAIQRGEDIVVSPAPDRVILKGDVLVVIGRNEDINRFDKKGV</sequence>
<dbReference type="GO" id="GO:0008324">
    <property type="term" value="F:monoatomic cation transmembrane transporter activity"/>
    <property type="evidence" value="ECO:0007669"/>
    <property type="project" value="InterPro"/>
</dbReference>
<accession>A0A5J5HLA2</accession>
<keyword evidence="4" id="KW-1185">Reference proteome</keyword>
<dbReference type="PANTHER" id="PTHR43833">
    <property type="entry name" value="POTASSIUM CHANNEL PROTEIN 2-RELATED-RELATED"/>
    <property type="match status" value="1"/>
</dbReference>
<dbReference type="Gene3D" id="3.40.50.720">
    <property type="entry name" value="NAD(P)-binding Rossmann-like Domain"/>
    <property type="match status" value="1"/>
</dbReference>
<dbReference type="PANTHER" id="PTHR43833:SF7">
    <property type="entry name" value="KTR SYSTEM POTASSIUM UPTAKE PROTEIN C"/>
    <property type="match status" value="1"/>
</dbReference>
<dbReference type="PROSITE" id="PS51202">
    <property type="entry name" value="RCK_C"/>
    <property type="match status" value="1"/>
</dbReference>
<comment type="caution">
    <text evidence="3">The sequence shown here is derived from an EMBL/GenBank/DDBJ whole genome shotgun (WGS) entry which is preliminary data.</text>
</comment>
<proteinExistence type="predicted"/>
<dbReference type="Gene3D" id="3.30.70.1450">
    <property type="entry name" value="Regulator of K+ conductance, C-terminal domain"/>
    <property type="match status" value="1"/>
</dbReference>
<dbReference type="RefSeq" id="WP_150441505.1">
    <property type="nucleotide sequence ID" value="NZ_VYKL01000028.1"/>
</dbReference>
<reference evidence="3 4" key="1">
    <citation type="submission" date="2019-09" db="EMBL/GenBank/DDBJ databases">
        <title>Whole genome sequences of isolates from the Mars Exploration Rovers.</title>
        <authorList>
            <person name="Seuylemezian A."/>
            <person name="Vaishampayan P."/>
        </authorList>
    </citation>
    <scope>NUCLEOTIDE SEQUENCE [LARGE SCALE GENOMIC DNA]</scope>
    <source>
        <strain evidence="3 4">MER_TA_151</strain>
    </source>
</reference>
<dbReference type="AlphaFoldDB" id="A0A5J5HLA2"/>
<protein>
    <submittedName>
        <fullName evidence="3">TrkA family potassium uptake protein</fullName>
    </submittedName>
</protein>
<dbReference type="InterPro" id="IPR006037">
    <property type="entry name" value="RCK_C"/>
</dbReference>
<dbReference type="InterPro" id="IPR036721">
    <property type="entry name" value="RCK_C_sf"/>
</dbReference>
<dbReference type="SUPFAM" id="SSF51735">
    <property type="entry name" value="NAD(P)-binding Rossmann-fold domains"/>
    <property type="match status" value="1"/>
</dbReference>
<dbReference type="Pfam" id="PF02080">
    <property type="entry name" value="TrkA_C"/>
    <property type="match status" value="1"/>
</dbReference>
<dbReference type="SUPFAM" id="SSF116726">
    <property type="entry name" value="TrkA C-terminal domain-like"/>
    <property type="match status" value="1"/>
</dbReference>
<dbReference type="InterPro" id="IPR036291">
    <property type="entry name" value="NAD(P)-bd_dom_sf"/>
</dbReference>
<dbReference type="GO" id="GO:0006813">
    <property type="term" value="P:potassium ion transport"/>
    <property type="evidence" value="ECO:0007669"/>
    <property type="project" value="InterPro"/>
</dbReference>
<dbReference type="PROSITE" id="PS51201">
    <property type="entry name" value="RCK_N"/>
    <property type="match status" value="1"/>
</dbReference>
<dbReference type="InterPro" id="IPR003148">
    <property type="entry name" value="RCK_N"/>
</dbReference>
<dbReference type="OrthoDB" id="9776294at2"/>
<dbReference type="InterPro" id="IPR050721">
    <property type="entry name" value="Trk_Ktr_HKT_K-transport"/>
</dbReference>
<feature type="domain" description="RCK N-terminal" evidence="1">
    <location>
        <begin position="2"/>
        <end position="118"/>
    </location>
</feature>
<name>A0A5J5HLA2_9BACI</name>